<proteinExistence type="predicted"/>
<dbReference type="KEGG" id="sgn:SGRA_3792"/>
<keyword evidence="3" id="KW-1185">Reference proteome</keyword>
<dbReference type="InterPro" id="IPR054297">
    <property type="entry name" value="DUF7033"/>
</dbReference>
<feature type="domain" description="DUF7033" evidence="1">
    <location>
        <begin position="98"/>
        <end position="183"/>
    </location>
</feature>
<dbReference type="OrthoDB" id="5573484at2"/>
<sequence length="435" mass="49917">MALLAFYAPFSSARLQYIARLIFEQHLGLLLHVLSSKADFLAYSGPKLAYGKLAESPLFIPKVTAVLEQEDIRPLPAIVWQMDQNNWPFALAAKGGIIHFDLLSLAFLALSRYEEHLPFEEDPHGRFSAEQSFFAAYLRRPWLDYHFNRLGELLVQQFPALKIKALAYAFLPSYDIDFAYKYKGLPLWRQAGKLLKNAYQRPKELKRQLAVLVGQEPDPYDVFSHLAKAHQSLGIAAPHYFFLLGDYGPYDKNTPWKAALLGRLIQGLQQAGNQIGIHPAYAGDWGEQIKRLAFWTQKAPKKSRQHFLRLRFPQTYRQLMALGIKEDYSMGYAANIGFRAGYSRPFYWFDLSENEEKELKIYPFALMDVSLKNYLSCSVETAKTLSDQLLAELREVSGSCISLWHNSSFDAAEGWAGWTEFYLDFLKRAKKNELI</sequence>
<dbReference type="EMBL" id="CP002831">
    <property type="protein sequence ID" value="AFC26508.1"/>
    <property type="molecule type" value="Genomic_DNA"/>
</dbReference>
<gene>
    <name evidence="2" type="ordered locus">SGRA_3792</name>
</gene>
<protein>
    <recommendedName>
        <fullName evidence="1">DUF7033 domain-containing protein</fullName>
    </recommendedName>
</protein>
<dbReference type="eggNOG" id="COG0726">
    <property type="taxonomic scope" value="Bacteria"/>
</dbReference>
<evidence type="ECO:0000313" key="2">
    <source>
        <dbReference type="EMBL" id="AFC26508.1"/>
    </source>
</evidence>
<organism evidence="2 3">
    <name type="scientific">Saprospira grandis (strain Lewin)</name>
    <dbReference type="NCBI Taxonomy" id="984262"/>
    <lineage>
        <taxon>Bacteria</taxon>
        <taxon>Pseudomonadati</taxon>
        <taxon>Bacteroidota</taxon>
        <taxon>Saprospiria</taxon>
        <taxon>Saprospirales</taxon>
        <taxon>Saprospiraceae</taxon>
        <taxon>Saprospira</taxon>
    </lineage>
</organism>
<dbReference type="AlphaFoldDB" id="H6L8E4"/>
<accession>H6L8E4</accession>
<reference evidence="2 3" key="1">
    <citation type="journal article" date="2012" name="Stand. Genomic Sci.">
        <title>Complete genome sequencing and analysis of Saprospira grandis str. Lewin, a predatory marine bacterium.</title>
        <authorList>
            <person name="Saw J.H."/>
            <person name="Yuryev A."/>
            <person name="Kanbe M."/>
            <person name="Hou S."/>
            <person name="Young A.G."/>
            <person name="Aizawa S."/>
            <person name="Alam M."/>
        </authorList>
    </citation>
    <scope>NUCLEOTIDE SEQUENCE [LARGE SCALE GENOMIC DNA]</scope>
    <source>
        <strain evidence="2 3">Lewin</strain>
    </source>
</reference>
<dbReference type="STRING" id="984262.SGRA_3792"/>
<dbReference type="Proteomes" id="UP000007519">
    <property type="component" value="Chromosome"/>
</dbReference>
<dbReference type="RefSeq" id="WP_015694094.1">
    <property type="nucleotide sequence ID" value="NC_016940.1"/>
</dbReference>
<dbReference type="HOGENOM" id="CLU_046673_1_0_10"/>
<evidence type="ECO:0000259" key="1">
    <source>
        <dbReference type="Pfam" id="PF23019"/>
    </source>
</evidence>
<name>H6L8E4_SAPGL</name>
<dbReference type="Pfam" id="PF23019">
    <property type="entry name" value="DUF7033"/>
    <property type="match status" value="1"/>
</dbReference>
<dbReference type="CDD" id="cd10931">
    <property type="entry name" value="CE4_u7"/>
    <property type="match status" value="1"/>
</dbReference>
<evidence type="ECO:0000313" key="3">
    <source>
        <dbReference type="Proteomes" id="UP000007519"/>
    </source>
</evidence>